<name>A0ABR3NT14_9TELE</name>
<sequence length="82" mass="9394">METSADKQTGLYEGYILGLLSNLKDTVQDTNMPFRGTLQDGEGPMKRHEKNVAESPAEVFTMKQTKRKEGCRFLYWKSWTAC</sequence>
<evidence type="ECO:0000313" key="3">
    <source>
        <dbReference type="Proteomes" id="UP001558613"/>
    </source>
</evidence>
<evidence type="ECO:0000256" key="1">
    <source>
        <dbReference type="SAM" id="MobiDB-lite"/>
    </source>
</evidence>
<proteinExistence type="predicted"/>
<evidence type="ECO:0008006" key="4">
    <source>
        <dbReference type="Google" id="ProtNLM"/>
    </source>
</evidence>
<dbReference type="EMBL" id="JAYMGO010000002">
    <property type="protein sequence ID" value="KAL1280025.1"/>
    <property type="molecule type" value="Genomic_DNA"/>
</dbReference>
<keyword evidence="3" id="KW-1185">Reference proteome</keyword>
<organism evidence="2 3">
    <name type="scientific">Cirrhinus molitorella</name>
    <name type="common">mud carp</name>
    <dbReference type="NCBI Taxonomy" id="172907"/>
    <lineage>
        <taxon>Eukaryota</taxon>
        <taxon>Metazoa</taxon>
        <taxon>Chordata</taxon>
        <taxon>Craniata</taxon>
        <taxon>Vertebrata</taxon>
        <taxon>Euteleostomi</taxon>
        <taxon>Actinopterygii</taxon>
        <taxon>Neopterygii</taxon>
        <taxon>Teleostei</taxon>
        <taxon>Ostariophysi</taxon>
        <taxon>Cypriniformes</taxon>
        <taxon>Cyprinidae</taxon>
        <taxon>Labeoninae</taxon>
        <taxon>Labeonini</taxon>
        <taxon>Cirrhinus</taxon>
    </lineage>
</organism>
<gene>
    <name evidence="2" type="ORF">QQF64_014625</name>
</gene>
<reference evidence="2 3" key="1">
    <citation type="submission" date="2023-09" db="EMBL/GenBank/DDBJ databases">
        <authorList>
            <person name="Wang M."/>
        </authorList>
    </citation>
    <scope>NUCLEOTIDE SEQUENCE [LARGE SCALE GENOMIC DNA]</scope>
    <source>
        <strain evidence="2">GT-2023</strain>
        <tissue evidence="2">Liver</tissue>
    </source>
</reference>
<dbReference type="Proteomes" id="UP001558613">
    <property type="component" value="Unassembled WGS sequence"/>
</dbReference>
<evidence type="ECO:0000313" key="2">
    <source>
        <dbReference type="EMBL" id="KAL1280025.1"/>
    </source>
</evidence>
<comment type="caution">
    <text evidence="2">The sequence shown here is derived from an EMBL/GenBank/DDBJ whole genome shotgun (WGS) entry which is preliminary data.</text>
</comment>
<accession>A0ABR3NT14</accession>
<feature type="compositionally biased region" description="Basic and acidic residues" evidence="1">
    <location>
        <begin position="43"/>
        <end position="52"/>
    </location>
</feature>
<protein>
    <recommendedName>
        <fullName evidence="4">Somatostatin/Cortistatin C-terminal domain-containing protein</fullName>
    </recommendedName>
</protein>
<feature type="region of interest" description="Disordered" evidence="1">
    <location>
        <begin position="31"/>
        <end position="55"/>
    </location>
</feature>